<gene>
    <name evidence="1" type="ORF">ACFODZ_05715</name>
</gene>
<comment type="caution">
    <text evidence="1">The sequence shown here is derived from an EMBL/GenBank/DDBJ whole genome shotgun (WGS) entry which is preliminary data.</text>
</comment>
<organism evidence="1 2">
    <name type="scientific">Marinicella sediminis</name>
    <dbReference type="NCBI Taxonomy" id="1792834"/>
    <lineage>
        <taxon>Bacteria</taxon>
        <taxon>Pseudomonadati</taxon>
        <taxon>Pseudomonadota</taxon>
        <taxon>Gammaproteobacteria</taxon>
        <taxon>Lysobacterales</taxon>
        <taxon>Marinicellaceae</taxon>
        <taxon>Marinicella</taxon>
    </lineage>
</organism>
<keyword evidence="2" id="KW-1185">Reference proteome</keyword>
<protein>
    <submittedName>
        <fullName evidence="1">Tetratricopeptide repeat protein</fullName>
    </submittedName>
</protein>
<dbReference type="SUPFAM" id="SSF81901">
    <property type="entry name" value="HCP-like"/>
    <property type="match status" value="1"/>
</dbReference>
<proteinExistence type="predicted"/>
<evidence type="ECO:0000313" key="2">
    <source>
        <dbReference type="Proteomes" id="UP001595533"/>
    </source>
</evidence>
<dbReference type="Proteomes" id="UP001595533">
    <property type="component" value="Unassembled WGS sequence"/>
</dbReference>
<dbReference type="PROSITE" id="PS51257">
    <property type="entry name" value="PROKAR_LIPOPROTEIN"/>
    <property type="match status" value="1"/>
</dbReference>
<dbReference type="EMBL" id="JBHRTS010000003">
    <property type="protein sequence ID" value="MFC3193730.1"/>
    <property type="molecule type" value="Genomic_DNA"/>
</dbReference>
<dbReference type="SMART" id="SM00028">
    <property type="entry name" value="TPR"/>
    <property type="match status" value="3"/>
</dbReference>
<evidence type="ECO:0000313" key="1">
    <source>
        <dbReference type="EMBL" id="MFC3193730.1"/>
    </source>
</evidence>
<reference evidence="2" key="1">
    <citation type="journal article" date="2019" name="Int. J. Syst. Evol. Microbiol.">
        <title>The Global Catalogue of Microorganisms (GCM) 10K type strain sequencing project: providing services to taxonomists for standard genome sequencing and annotation.</title>
        <authorList>
            <consortium name="The Broad Institute Genomics Platform"/>
            <consortium name="The Broad Institute Genome Sequencing Center for Infectious Disease"/>
            <person name="Wu L."/>
            <person name="Ma J."/>
        </authorList>
    </citation>
    <scope>NUCLEOTIDE SEQUENCE [LARGE SCALE GENOMIC DNA]</scope>
    <source>
        <strain evidence="2">KCTC 42953</strain>
    </source>
</reference>
<name>A0ABV7J6G8_9GAMM</name>
<dbReference type="RefSeq" id="WP_157892827.1">
    <property type="nucleotide sequence ID" value="NZ_JBHRTS010000003.1"/>
</dbReference>
<dbReference type="InterPro" id="IPR011990">
    <property type="entry name" value="TPR-like_helical_dom_sf"/>
</dbReference>
<sequence>MHRHPASSTALLPLLMLILLLTACGAPSRYVLKTQHTEQDLYQDDLFGKPEKILSLDEVFYLTAEQKERFLKAYHSVEYRDLSDSHRIYKYLKNQLQYFNFYSETLTATEAMEQNAGNCLSLAILTRALTKLTSAGISFELARTPSIFQREGDLELSSQHIRTVVFNKNTRNTKQFIRPNMKVRIDYFSTAGSRTLRTVNKKEFYSMFYSNRAAEALIRGENNLAYWHIKEALEIQDDNLVAINMLGVLYQRIDQQVLAERAYRYGLSLGFDQLELLTNYHNYLTQNNRVEDAAVIARELENYDDPNPFKWLDLANKELSKNNYRQAIRLYEKAAEKAPYLHQPYAGLAKANFYLGRTNEAITAIQQALENAHTRQTTSLYQAKYEYFKNHQNTN</sequence>
<accession>A0ABV7J6G8</accession>
<dbReference type="Gene3D" id="1.25.40.10">
    <property type="entry name" value="Tetratricopeptide repeat domain"/>
    <property type="match status" value="2"/>
</dbReference>
<dbReference type="InterPro" id="IPR019734">
    <property type="entry name" value="TPR_rpt"/>
</dbReference>